<evidence type="ECO:0000313" key="3">
    <source>
        <dbReference type="Proteomes" id="UP000299102"/>
    </source>
</evidence>
<sequence length="140" mass="16052">MKSGTRRSFTCFRVAEAGAPASLRQLVPQLKQTQWPRSGDRRRAPTTAGARRTLSLDSLSSVSRPAKTKLDAIKTIWRTRTKEPAGSQKTTATRRWKRTDREKGAIPRSVDRAPNYNKILVDQSARTRRPSRGRRRRYYI</sequence>
<keyword evidence="3" id="KW-1185">Reference proteome</keyword>
<dbReference type="AlphaFoldDB" id="A0A4C1ZEP4"/>
<accession>A0A4C1ZEP4</accession>
<comment type="caution">
    <text evidence="2">The sequence shown here is derived from an EMBL/GenBank/DDBJ whole genome shotgun (WGS) entry which is preliminary data.</text>
</comment>
<proteinExistence type="predicted"/>
<organism evidence="2 3">
    <name type="scientific">Eumeta variegata</name>
    <name type="common">Bagworm moth</name>
    <name type="synonym">Eumeta japonica</name>
    <dbReference type="NCBI Taxonomy" id="151549"/>
    <lineage>
        <taxon>Eukaryota</taxon>
        <taxon>Metazoa</taxon>
        <taxon>Ecdysozoa</taxon>
        <taxon>Arthropoda</taxon>
        <taxon>Hexapoda</taxon>
        <taxon>Insecta</taxon>
        <taxon>Pterygota</taxon>
        <taxon>Neoptera</taxon>
        <taxon>Endopterygota</taxon>
        <taxon>Lepidoptera</taxon>
        <taxon>Glossata</taxon>
        <taxon>Ditrysia</taxon>
        <taxon>Tineoidea</taxon>
        <taxon>Psychidae</taxon>
        <taxon>Oiketicinae</taxon>
        <taxon>Eumeta</taxon>
    </lineage>
</organism>
<dbReference type="Proteomes" id="UP000299102">
    <property type="component" value="Unassembled WGS sequence"/>
</dbReference>
<gene>
    <name evidence="2" type="ORF">EVAR_57379_1</name>
</gene>
<feature type="compositionally biased region" description="Basic and acidic residues" evidence="1">
    <location>
        <begin position="99"/>
        <end position="111"/>
    </location>
</feature>
<reference evidence="2 3" key="1">
    <citation type="journal article" date="2019" name="Commun. Biol.">
        <title>The bagworm genome reveals a unique fibroin gene that provides high tensile strength.</title>
        <authorList>
            <person name="Kono N."/>
            <person name="Nakamura H."/>
            <person name="Ohtoshi R."/>
            <person name="Tomita M."/>
            <person name="Numata K."/>
            <person name="Arakawa K."/>
        </authorList>
    </citation>
    <scope>NUCLEOTIDE SEQUENCE [LARGE SCALE GENOMIC DNA]</scope>
</reference>
<protein>
    <submittedName>
        <fullName evidence="2">Uncharacterized protein</fullName>
    </submittedName>
</protein>
<evidence type="ECO:0000256" key="1">
    <source>
        <dbReference type="SAM" id="MobiDB-lite"/>
    </source>
</evidence>
<dbReference type="EMBL" id="BGZK01001782">
    <property type="protein sequence ID" value="GBP86258.1"/>
    <property type="molecule type" value="Genomic_DNA"/>
</dbReference>
<feature type="region of interest" description="Disordered" evidence="1">
    <location>
        <begin position="31"/>
        <end position="66"/>
    </location>
</feature>
<name>A0A4C1ZEP4_EUMVA</name>
<feature type="region of interest" description="Disordered" evidence="1">
    <location>
        <begin position="79"/>
        <end position="117"/>
    </location>
</feature>
<evidence type="ECO:0000313" key="2">
    <source>
        <dbReference type="EMBL" id="GBP86258.1"/>
    </source>
</evidence>